<evidence type="ECO:0000313" key="1">
    <source>
        <dbReference type="EMBL" id="NMW64460.1"/>
    </source>
</evidence>
<reference evidence="1 2" key="1">
    <citation type="submission" date="2020-04" db="EMBL/GenBank/DDBJ databases">
        <title>Antimicrobial susceptibility and clonality of vaginal-derived multi-drug resistant Mobiluncus isolates in China.</title>
        <authorList>
            <person name="Zhang X."/>
        </authorList>
    </citation>
    <scope>NUCLEOTIDE SEQUENCE [LARGE SCALE GENOMIC DNA]</scope>
    <source>
        <strain evidence="1 2">13</strain>
    </source>
</reference>
<name>A0A7Y0Y3N2_9ACTO</name>
<dbReference type="AlphaFoldDB" id="A0A7Y0Y3N2"/>
<gene>
    <name evidence="1" type="ORF">HHJ78_02675</name>
</gene>
<sequence>MKLFKKIAALTPLPDADTYWPPDGNYPDRMPGRMLTSLESTLRAWATESHEALIAPENRNNKNLLDAAFYRREAYLEVIELLQERAQQYAEQEELQIPEFMDA</sequence>
<dbReference type="EMBL" id="JABCUR010000002">
    <property type="protein sequence ID" value="NMW64460.1"/>
    <property type="molecule type" value="Genomic_DNA"/>
</dbReference>
<organism evidence="1 2">
    <name type="scientific">Mobiluncus mulieris</name>
    <dbReference type="NCBI Taxonomy" id="2052"/>
    <lineage>
        <taxon>Bacteria</taxon>
        <taxon>Bacillati</taxon>
        <taxon>Actinomycetota</taxon>
        <taxon>Actinomycetes</taxon>
        <taxon>Actinomycetales</taxon>
        <taxon>Actinomycetaceae</taxon>
        <taxon>Mobiluncus</taxon>
    </lineage>
</organism>
<evidence type="ECO:0000313" key="2">
    <source>
        <dbReference type="Proteomes" id="UP000578252"/>
    </source>
</evidence>
<protein>
    <submittedName>
        <fullName evidence="1">Uncharacterized protein</fullName>
    </submittedName>
</protein>
<comment type="caution">
    <text evidence="1">The sequence shown here is derived from an EMBL/GenBank/DDBJ whole genome shotgun (WGS) entry which is preliminary data.</text>
</comment>
<accession>A0A7Y0Y3N2</accession>
<proteinExistence type="predicted"/>
<dbReference type="Proteomes" id="UP000578252">
    <property type="component" value="Unassembled WGS sequence"/>
</dbReference>
<dbReference type="RefSeq" id="WP_169771584.1">
    <property type="nucleotide sequence ID" value="NZ_JABCUQ010000003.1"/>
</dbReference>